<gene>
    <name evidence="2" type="ORF">H3146_22860</name>
</gene>
<evidence type="ECO:0000256" key="1">
    <source>
        <dbReference type="SAM" id="SignalP"/>
    </source>
</evidence>
<organism evidence="2 3">
    <name type="scientific">Streptomyces alkaliterrae</name>
    <dbReference type="NCBI Taxonomy" id="2213162"/>
    <lineage>
        <taxon>Bacteria</taxon>
        <taxon>Bacillati</taxon>
        <taxon>Actinomycetota</taxon>
        <taxon>Actinomycetes</taxon>
        <taxon>Kitasatosporales</taxon>
        <taxon>Streptomycetaceae</taxon>
        <taxon>Streptomyces</taxon>
    </lineage>
</organism>
<sequence>MKTNGRTTAVLGAAIALAAAFTGGVAHADPTPETPAGDAKTAVQAAMSEKDFVAAAMRVGGLSEAAARDAYRDPGHRALTVPVEVVAEDTAVAAASTGTPSALARAGSCRLTAKRDFRNGLGHRLFRYTVHKSWEGTGTKVRNVRHEVGHSTTALGRAGGWKFNKTVDSVNEYRKWNGITNGRHYSSRTGQWKASPLEKRNLQVRIMSRADGSWTTHEKSGKCW</sequence>
<name>A0A7W3WPP3_9ACTN</name>
<feature type="chain" id="PRO_5030908991" evidence="1">
    <location>
        <begin position="29"/>
        <end position="224"/>
    </location>
</feature>
<evidence type="ECO:0000313" key="3">
    <source>
        <dbReference type="Proteomes" id="UP000525686"/>
    </source>
</evidence>
<accession>A0A7W3WPP3</accession>
<proteinExistence type="predicted"/>
<feature type="signal peptide" evidence="1">
    <location>
        <begin position="1"/>
        <end position="28"/>
    </location>
</feature>
<evidence type="ECO:0000313" key="2">
    <source>
        <dbReference type="EMBL" id="MBB1256176.1"/>
    </source>
</evidence>
<keyword evidence="1" id="KW-0732">Signal</keyword>
<dbReference type="EMBL" id="JABJWZ010000309">
    <property type="protein sequence ID" value="MBB1256176.1"/>
    <property type="molecule type" value="Genomic_DNA"/>
</dbReference>
<dbReference type="AlphaFoldDB" id="A0A7W3WPP3"/>
<reference evidence="3" key="1">
    <citation type="submission" date="2020-05" db="EMBL/GenBank/DDBJ databases">
        <title>Classification of alakaliphilic streptomycetes isolated from an alkaline soil next to Lonar Crater, India and a proposal for the recognition of Streptomyces alkaliterrae sp. nov.</title>
        <authorList>
            <person name="Golinska P."/>
        </authorList>
    </citation>
    <scope>NUCLEOTIDE SEQUENCE [LARGE SCALE GENOMIC DNA]</scope>
    <source>
        <strain evidence="3">OF3</strain>
    </source>
</reference>
<dbReference type="RefSeq" id="WP_181355321.1">
    <property type="nucleotide sequence ID" value="NZ_JABJWZ010000309.1"/>
</dbReference>
<dbReference type="Proteomes" id="UP000525686">
    <property type="component" value="Unassembled WGS sequence"/>
</dbReference>
<protein>
    <submittedName>
        <fullName evidence="2">Uncharacterized protein</fullName>
    </submittedName>
</protein>
<comment type="caution">
    <text evidence="2">The sequence shown here is derived from an EMBL/GenBank/DDBJ whole genome shotgun (WGS) entry which is preliminary data.</text>
</comment>